<evidence type="ECO:0000313" key="2">
    <source>
        <dbReference type="Proteomes" id="UP000501076"/>
    </source>
</evidence>
<sequence length="66" mass="8028">MCRTNNTTPVSLFRVGIHHGYYGYPPNVYNAIQRLMNQYMHQLHYHRPQYVHVYSVHPSLIHYYLH</sequence>
<proteinExistence type="predicted"/>
<accession>A0A6M6DP42</accession>
<gene>
    <name evidence="1" type="ORF">FDZ14_07930</name>
</gene>
<reference evidence="1 2" key="1">
    <citation type="submission" date="2019-10" db="EMBL/GenBank/DDBJ databases">
        <title>Complete genome sequences for adaption low water activity.</title>
        <authorList>
            <person name="Zhao L."/>
            <person name="Zhong J."/>
        </authorList>
    </citation>
    <scope>NUCLEOTIDE SEQUENCE [LARGE SCALE GENOMIC DNA]</scope>
    <source>
        <strain evidence="1 2">FDU301</strain>
    </source>
</reference>
<dbReference type="EMBL" id="CP045272">
    <property type="protein sequence ID" value="QJX76132.1"/>
    <property type="molecule type" value="Genomic_DNA"/>
</dbReference>
<organism evidence="1 2">
    <name type="scientific">Priestia megaterium</name>
    <name type="common">Bacillus megaterium</name>
    <dbReference type="NCBI Taxonomy" id="1404"/>
    <lineage>
        <taxon>Bacteria</taxon>
        <taxon>Bacillati</taxon>
        <taxon>Bacillota</taxon>
        <taxon>Bacilli</taxon>
        <taxon>Bacillales</taxon>
        <taxon>Bacillaceae</taxon>
        <taxon>Priestia</taxon>
    </lineage>
</organism>
<protein>
    <submittedName>
        <fullName evidence="1">Uncharacterized protein</fullName>
    </submittedName>
</protein>
<dbReference type="AlphaFoldDB" id="A0A6M6DP42"/>
<name>A0A6M6DP42_PRIMG</name>
<evidence type="ECO:0000313" key="1">
    <source>
        <dbReference type="EMBL" id="QJX76132.1"/>
    </source>
</evidence>
<dbReference type="RefSeq" id="WP_152669660.1">
    <property type="nucleotide sequence ID" value="NZ_CP045272.1"/>
</dbReference>
<dbReference type="Proteomes" id="UP000501076">
    <property type="component" value="Chromosome"/>
</dbReference>